<proteinExistence type="predicted"/>
<keyword evidence="3" id="KW-1185">Reference proteome</keyword>
<evidence type="ECO:0000256" key="1">
    <source>
        <dbReference type="SAM" id="Phobius"/>
    </source>
</evidence>
<reference evidence="2 3" key="1">
    <citation type="journal article" date="2019" name="Genome Biol. Evol.">
        <title>Insights into the evolution of the New World diploid cottons (Gossypium, subgenus Houzingenia) based on genome sequencing.</title>
        <authorList>
            <person name="Grover C.E."/>
            <person name="Arick M.A. 2nd"/>
            <person name="Thrash A."/>
            <person name="Conover J.L."/>
            <person name="Sanders W.S."/>
            <person name="Peterson D.G."/>
            <person name="Frelichowski J.E."/>
            <person name="Scheffler J.A."/>
            <person name="Scheffler B.E."/>
            <person name="Wendel J.F."/>
        </authorList>
    </citation>
    <scope>NUCLEOTIDE SEQUENCE [LARGE SCALE GENOMIC DNA]</scope>
    <source>
        <strain evidence="2">57</strain>
        <tissue evidence="2">Leaf</tissue>
    </source>
</reference>
<evidence type="ECO:0000313" key="2">
    <source>
        <dbReference type="EMBL" id="MBA0660228.1"/>
    </source>
</evidence>
<sequence>MGEMAATISTSLSERPICVPIGDKVELRGTTRATERYLVVVRLTLGSRAGYHRMCPVKIFGHSKYVGHEGAADSLRDGGNAQIRLNNASVWVKATNSANTSRHGNTVQVGSAREDRRELLSASHICYWWRRGVGKFVRRGQDERPNSLGLDEVSRQVRHRLRPNKRHQCLRHSPHRASSPLACTFYGASLSPAFYGPMSTSMPSQMLSQMLMYVPLSMATLVSTLILISMPRLMLTYLSFVTSYGYSPIVSQTPTASLFYRCGSLEQQQHFRLSSAMK</sequence>
<keyword evidence="1" id="KW-0472">Membrane</keyword>
<comment type="caution">
    <text evidence="2">The sequence shown here is derived from an EMBL/GenBank/DDBJ whole genome shotgun (WGS) entry which is preliminary data.</text>
</comment>
<dbReference type="Proteomes" id="UP000593573">
    <property type="component" value="Unassembled WGS sequence"/>
</dbReference>
<protein>
    <submittedName>
        <fullName evidence="2">Uncharacterized protein</fullName>
    </submittedName>
</protein>
<dbReference type="AlphaFoldDB" id="A0A7J8VBN2"/>
<gene>
    <name evidence="2" type="ORF">Goklo_012270</name>
</gene>
<evidence type="ECO:0000313" key="3">
    <source>
        <dbReference type="Proteomes" id="UP000593573"/>
    </source>
</evidence>
<keyword evidence="1" id="KW-0812">Transmembrane</keyword>
<name>A0A7J8VBN2_9ROSI</name>
<organism evidence="2 3">
    <name type="scientific">Gossypium klotzschianum</name>
    <dbReference type="NCBI Taxonomy" id="34286"/>
    <lineage>
        <taxon>Eukaryota</taxon>
        <taxon>Viridiplantae</taxon>
        <taxon>Streptophyta</taxon>
        <taxon>Embryophyta</taxon>
        <taxon>Tracheophyta</taxon>
        <taxon>Spermatophyta</taxon>
        <taxon>Magnoliopsida</taxon>
        <taxon>eudicotyledons</taxon>
        <taxon>Gunneridae</taxon>
        <taxon>Pentapetalae</taxon>
        <taxon>rosids</taxon>
        <taxon>malvids</taxon>
        <taxon>Malvales</taxon>
        <taxon>Malvaceae</taxon>
        <taxon>Malvoideae</taxon>
        <taxon>Gossypium</taxon>
    </lineage>
</organism>
<accession>A0A7J8VBN2</accession>
<dbReference type="EMBL" id="JABFAB010000009">
    <property type="protein sequence ID" value="MBA0660228.1"/>
    <property type="molecule type" value="Genomic_DNA"/>
</dbReference>
<keyword evidence="1" id="KW-1133">Transmembrane helix</keyword>
<feature type="transmembrane region" description="Helical" evidence="1">
    <location>
        <begin position="210"/>
        <end position="228"/>
    </location>
</feature>